<organism evidence="2 3">
    <name type="scientific">Anas platyrhynchos</name>
    <name type="common">Mallard</name>
    <name type="synonym">Anas boschas</name>
    <dbReference type="NCBI Taxonomy" id="8839"/>
    <lineage>
        <taxon>Eukaryota</taxon>
        <taxon>Metazoa</taxon>
        <taxon>Chordata</taxon>
        <taxon>Craniata</taxon>
        <taxon>Vertebrata</taxon>
        <taxon>Euteleostomi</taxon>
        <taxon>Archelosauria</taxon>
        <taxon>Archosauria</taxon>
        <taxon>Dinosauria</taxon>
        <taxon>Saurischia</taxon>
        <taxon>Theropoda</taxon>
        <taxon>Coelurosauria</taxon>
        <taxon>Aves</taxon>
        <taxon>Neognathae</taxon>
        <taxon>Galloanserae</taxon>
        <taxon>Anseriformes</taxon>
        <taxon>Anatidae</taxon>
        <taxon>Anatinae</taxon>
        <taxon>Anas</taxon>
    </lineage>
</organism>
<dbReference type="EMBL" id="KB744306">
    <property type="protein sequence ID" value="EOA95418.1"/>
    <property type="molecule type" value="Genomic_DNA"/>
</dbReference>
<name>R0KQA4_ANAPL</name>
<dbReference type="AlphaFoldDB" id="R0KQA4"/>
<gene>
    <name evidence="2" type="ORF">Anapl_02706</name>
</gene>
<feature type="compositionally biased region" description="Low complexity" evidence="1">
    <location>
        <begin position="33"/>
        <end position="44"/>
    </location>
</feature>
<reference evidence="3" key="1">
    <citation type="journal article" date="2013" name="Nat. Genet.">
        <title>The duck genome and transcriptome provide insight into an avian influenza virus reservoir species.</title>
        <authorList>
            <person name="Huang Y."/>
            <person name="Li Y."/>
            <person name="Burt D.W."/>
            <person name="Chen H."/>
            <person name="Zhang Y."/>
            <person name="Qian W."/>
            <person name="Kim H."/>
            <person name="Gan S."/>
            <person name="Zhao Y."/>
            <person name="Li J."/>
            <person name="Yi K."/>
            <person name="Feng H."/>
            <person name="Zhu P."/>
            <person name="Li B."/>
            <person name="Liu Q."/>
            <person name="Fairley S."/>
            <person name="Magor K.E."/>
            <person name="Du Z."/>
            <person name="Hu X."/>
            <person name="Goodman L."/>
            <person name="Tafer H."/>
            <person name="Vignal A."/>
            <person name="Lee T."/>
            <person name="Kim K.W."/>
            <person name="Sheng Z."/>
            <person name="An Y."/>
            <person name="Searle S."/>
            <person name="Herrero J."/>
            <person name="Groenen M.A."/>
            <person name="Crooijmans R.P."/>
            <person name="Faraut T."/>
            <person name="Cai Q."/>
            <person name="Webster R.G."/>
            <person name="Aldridge J.R."/>
            <person name="Warren W.C."/>
            <person name="Bartschat S."/>
            <person name="Kehr S."/>
            <person name="Marz M."/>
            <person name="Stadler P.F."/>
            <person name="Smith J."/>
            <person name="Kraus R.H."/>
            <person name="Zhao Y."/>
            <person name="Ren L."/>
            <person name="Fei J."/>
            <person name="Morisson M."/>
            <person name="Kaiser P."/>
            <person name="Griffin D.K."/>
            <person name="Rao M."/>
            <person name="Pitel F."/>
            <person name="Wang J."/>
            <person name="Li N."/>
        </authorList>
    </citation>
    <scope>NUCLEOTIDE SEQUENCE [LARGE SCALE GENOMIC DNA]</scope>
</reference>
<protein>
    <submittedName>
        <fullName evidence="2">Uncharacterized protein</fullName>
    </submittedName>
</protein>
<evidence type="ECO:0000313" key="3">
    <source>
        <dbReference type="Proteomes" id="UP000296049"/>
    </source>
</evidence>
<keyword evidence="3" id="KW-1185">Reference proteome</keyword>
<feature type="region of interest" description="Disordered" evidence="1">
    <location>
        <begin position="25"/>
        <end position="47"/>
    </location>
</feature>
<feature type="compositionally biased region" description="Polar residues" evidence="1">
    <location>
        <begin position="201"/>
        <end position="215"/>
    </location>
</feature>
<feature type="region of interest" description="Disordered" evidence="1">
    <location>
        <begin position="201"/>
        <end position="237"/>
    </location>
</feature>
<dbReference type="Proteomes" id="UP000296049">
    <property type="component" value="Unassembled WGS sequence"/>
</dbReference>
<proteinExistence type="predicted"/>
<accession>R0KQA4</accession>
<sequence length="558" mass="60469">MTSLLTIHDEKHGYCFSLSTSWPPDHMPREPRAAAGAPGAAMAGQPERGSVHAREPTQLLAVVPERKELLSPGLWSSVTPGPAPRAPVSAGPPDLHLLLLRPTGAEPCFLVRGCTEPSAANFGNDRLGKMLSILSAQRLCMHTMLLFAEPSTKVSKSLLGWWKTCQLAALRVRRESLTAVLLEQPAGGNLLPHVILSCENASTKGTPQPRTSSGTGKPLSSLADQESSGPTRAGDCNVKQSMAPSARCYLTASGSHPTEHNTLSRVTGTMHQRRTSDTSLAHPTVPAFYRRNNPNSSQANTSTLVRMLVKIQNLWGKKKRRKKLRKQKFLSHSMNEASEARSEVAAFRSHGKSVWGASLGELPFNLCKMEISCPHSKGTEMIICKQITCSDITNCASEPPNPALPVSPSIHPHEAQGSSDSIPLPLPSTALRQPQHGPSAQKAKGFPDLHRFSMTVSEIRQLARATFSAQIAATKAELTGRSKKELQINPGEQSAFDPPHCDSRGQRVQLGAVRLTTCRVLEVKEHFLYASQLHTAHSLYFLQNSLPGAVASEQQFAR</sequence>
<evidence type="ECO:0000256" key="1">
    <source>
        <dbReference type="SAM" id="MobiDB-lite"/>
    </source>
</evidence>
<feature type="region of interest" description="Disordered" evidence="1">
    <location>
        <begin position="403"/>
        <end position="445"/>
    </location>
</feature>
<evidence type="ECO:0000313" key="2">
    <source>
        <dbReference type="EMBL" id="EOA95418.1"/>
    </source>
</evidence>